<gene>
    <name evidence="1" type="ORF">FOMPIDRAFT_1056888</name>
</gene>
<accession>S8ERI7</accession>
<dbReference type="Proteomes" id="UP000015241">
    <property type="component" value="Unassembled WGS sequence"/>
</dbReference>
<dbReference type="HOGENOM" id="CLU_851410_0_0_1"/>
<dbReference type="InParanoid" id="S8ERI7"/>
<reference evidence="1 2" key="1">
    <citation type="journal article" date="2012" name="Science">
        <title>The Paleozoic origin of enzymatic lignin decomposition reconstructed from 31 fungal genomes.</title>
        <authorList>
            <person name="Floudas D."/>
            <person name="Binder M."/>
            <person name="Riley R."/>
            <person name="Barry K."/>
            <person name="Blanchette R.A."/>
            <person name="Henrissat B."/>
            <person name="Martinez A.T."/>
            <person name="Otillar R."/>
            <person name="Spatafora J.W."/>
            <person name="Yadav J.S."/>
            <person name="Aerts A."/>
            <person name="Benoit I."/>
            <person name="Boyd A."/>
            <person name="Carlson A."/>
            <person name="Copeland A."/>
            <person name="Coutinho P.M."/>
            <person name="de Vries R.P."/>
            <person name="Ferreira P."/>
            <person name="Findley K."/>
            <person name="Foster B."/>
            <person name="Gaskell J."/>
            <person name="Glotzer D."/>
            <person name="Gorecki P."/>
            <person name="Heitman J."/>
            <person name="Hesse C."/>
            <person name="Hori C."/>
            <person name="Igarashi K."/>
            <person name="Jurgens J.A."/>
            <person name="Kallen N."/>
            <person name="Kersten P."/>
            <person name="Kohler A."/>
            <person name="Kuees U."/>
            <person name="Kumar T.K.A."/>
            <person name="Kuo A."/>
            <person name="LaButti K."/>
            <person name="Larrondo L.F."/>
            <person name="Lindquist E."/>
            <person name="Ling A."/>
            <person name="Lombard V."/>
            <person name="Lucas S."/>
            <person name="Lundell T."/>
            <person name="Martin R."/>
            <person name="McLaughlin D.J."/>
            <person name="Morgenstern I."/>
            <person name="Morin E."/>
            <person name="Murat C."/>
            <person name="Nagy L.G."/>
            <person name="Nolan M."/>
            <person name="Ohm R.A."/>
            <person name="Patyshakuliyeva A."/>
            <person name="Rokas A."/>
            <person name="Ruiz-Duenas F.J."/>
            <person name="Sabat G."/>
            <person name="Salamov A."/>
            <person name="Samejima M."/>
            <person name="Schmutz J."/>
            <person name="Slot J.C."/>
            <person name="St John F."/>
            <person name="Stenlid J."/>
            <person name="Sun H."/>
            <person name="Sun S."/>
            <person name="Syed K."/>
            <person name="Tsang A."/>
            <person name="Wiebenga A."/>
            <person name="Young D."/>
            <person name="Pisabarro A."/>
            <person name="Eastwood D.C."/>
            <person name="Martin F."/>
            <person name="Cullen D."/>
            <person name="Grigoriev I.V."/>
            <person name="Hibbett D.S."/>
        </authorList>
    </citation>
    <scope>NUCLEOTIDE SEQUENCE</scope>
    <source>
        <strain evidence="2">FP-58527</strain>
    </source>
</reference>
<evidence type="ECO:0000313" key="1">
    <source>
        <dbReference type="EMBL" id="EPS92430.1"/>
    </source>
</evidence>
<protein>
    <submittedName>
        <fullName evidence="1">Uncharacterized protein</fullName>
    </submittedName>
</protein>
<evidence type="ECO:0000313" key="2">
    <source>
        <dbReference type="Proteomes" id="UP000015241"/>
    </source>
</evidence>
<name>S8ERI7_FOMSC</name>
<keyword evidence="2" id="KW-1185">Reference proteome</keyword>
<sequence length="327" mass="36084">VALVAAHFQDLQHLKVVASDSQDRAYPDIVYFTFGDYVDRPDFPQFQDIVKFTVRNFTANHWQQLAEAIVGSKELGKLEYWYDPVAKTLTMTNPLDRHEALINAYHKAVEQVVAETVNPDRKLLQALRMTQGHGTAGRKLRNILHKSKYPDSLYVLQSGKHNFKLGPMEVGSSQPLHGVKGVLLTLAGLARQHQQELDEAIGERQPWSQLAGFKIYEYTSAERTEVIKDGTTVETVAIKTEIDANVVPDPDAPDARAMNLISVKTEKSADTPLPPPGHSTSGLHINNTAYLLYARSSGYTAGGRYPELFGSDAACRSTSLMIPGAGP</sequence>
<organism evidence="1 2">
    <name type="scientific">Fomitopsis schrenkii</name>
    <name type="common">Brown rot fungus</name>
    <dbReference type="NCBI Taxonomy" id="2126942"/>
    <lineage>
        <taxon>Eukaryota</taxon>
        <taxon>Fungi</taxon>
        <taxon>Dikarya</taxon>
        <taxon>Basidiomycota</taxon>
        <taxon>Agaricomycotina</taxon>
        <taxon>Agaricomycetes</taxon>
        <taxon>Polyporales</taxon>
        <taxon>Fomitopsis</taxon>
    </lineage>
</organism>
<feature type="non-terminal residue" evidence="1">
    <location>
        <position position="327"/>
    </location>
</feature>
<dbReference type="EMBL" id="KE504608">
    <property type="protein sequence ID" value="EPS92430.1"/>
    <property type="molecule type" value="Genomic_DNA"/>
</dbReference>
<feature type="non-terminal residue" evidence="1">
    <location>
        <position position="1"/>
    </location>
</feature>
<dbReference type="AlphaFoldDB" id="S8ERI7"/>
<proteinExistence type="predicted"/>